<accession>A0ACC0G736</accession>
<organism evidence="1 2">
    <name type="scientific">Camellia lanceoleosa</name>
    <dbReference type="NCBI Taxonomy" id="1840588"/>
    <lineage>
        <taxon>Eukaryota</taxon>
        <taxon>Viridiplantae</taxon>
        <taxon>Streptophyta</taxon>
        <taxon>Embryophyta</taxon>
        <taxon>Tracheophyta</taxon>
        <taxon>Spermatophyta</taxon>
        <taxon>Magnoliopsida</taxon>
        <taxon>eudicotyledons</taxon>
        <taxon>Gunneridae</taxon>
        <taxon>Pentapetalae</taxon>
        <taxon>asterids</taxon>
        <taxon>Ericales</taxon>
        <taxon>Theaceae</taxon>
        <taxon>Camellia</taxon>
    </lineage>
</organism>
<name>A0ACC0G736_9ERIC</name>
<dbReference type="EMBL" id="CM045767">
    <property type="protein sequence ID" value="KAI7996926.1"/>
    <property type="molecule type" value="Genomic_DNA"/>
</dbReference>
<proteinExistence type="predicted"/>
<dbReference type="Proteomes" id="UP001060215">
    <property type="component" value="Chromosome 10"/>
</dbReference>
<keyword evidence="2" id="KW-1185">Reference proteome</keyword>
<sequence>MRVRAERPPWYLSVIGGSLYIDMVRGGPGSYRLKINQSEIEVEIHTLRDREEEAAGTRLLIDGRTFLPQNDHDPSKLVAETPCKLLRYLVLDSSHVKADIPFAEVEVMKMCMPLLSPASGIIHFLMSEGQAMQAGELIARLDLDDPSANAAQMILAGYEHNIDEVVQNLLSCLDNPELPFLQWKECLSILATRLPKDLRYEAHLNSCPANEKGAQERLVEPLMSLVKSYEGGRESHVWDAGKRVPWLIQEVREHTKAVTCLYVPSSCDKLYSRSLDKTIRIYNRSGVIKHINFNKTVKSLAKFATIKCGIIEVWLKERVTRFASIRSGGGHMRITSLTSDADGEMLFAASSEGRIQVRT</sequence>
<evidence type="ECO:0000313" key="1">
    <source>
        <dbReference type="EMBL" id="KAI7996926.1"/>
    </source>
</evidence>
<reference evidence="1 2" key="1">
    <citation type="journal article" date="2022" name="Plant J.">
        <title>Chromosome-level genome of Camellia lanceoleosa provides a valuable resource for understanding genome evolution and self-incompatibility.</title>
        <authorList>
            <person name="Gong W."/>
            <person name="Xiao S."/>
            <person name="Wang L."/>
            <person name="Liao Z."/>
            <person name="Chang Y."/>
            <person name="Mo W."/>
            <person name="Hu G."/>
            <person name="Li W."/>
            <person name="Zhao G."/>
            <person name="Zhu H."/>
            <person name="Hu X."/>
            <person name="Ji K."/>
            <person name="Xiang X."/>
            <person name="Song Q."/>
            <person name="Yuan D."/>
            <person name="Jin S."/>
            <person name="Zhang L."/>
        </authorList>
    </citation>
    <scope>NUCLEOTIDE SEQUENCE [LARGE SCALE GENOMIC DNA]</scope>
    <source>
        <strain evidence="1">SQ_2022a</strain>
    </source>
</reference>
<gene>
    <name evidence="1" type="ORF">LOK49_LG10G00884</name>
</gene>
<protein>
    <submittedName>
        <fullName evidence="1">Acetyl-CoA carboxylase 1</fullName>
    </submittedName>
</protein>
<evidence type="ECO:0000313" key="2">
    <source>
        <dbReference type="Proteomes" id="UP001060215"/>
    </source>
</evidence>
<comment type="caution">
    <text evidence="1">The sequence shown here is derived from an EMBL/GenBank/DDBJ whole genome shotgun (WGS) entry which is preliminary data.</text>
</comment>